<keyword evidence="8" id="KW-1185">Reference proteome</keyword>
<evidence type="ECO:0000256" key="2">
    <source>
        <dbReference type="ARBA" id="ARBA00013855"/>
    </source>
</evidence>
<evidence type="ECO:0000256" key="3">
    <source>
        <dbReference type="ARBA" id="ARBA00022960"/>
    </source>
</evidence>
<evidence type="ECO:0000313" key="7">
    <source>
        <dbReference type="EMBL" id="MDZ8118730.1"/>
    </source>
</evidence>
<accession>A0ABU5MWZ6</accession>
<dbReference type="InterPro" id="IPR007221">
    <property type="entry name" value="MreC"/>
</dbReference>
<dbReference type="PANTHER" id="PTHR34138:SF1">
    <property type="entry name" value="CELL SHAPE-DETERMINING PROTEIN MREC"/>
    <property type="match status" value="1"/>
</dbReference>
<evidence type="ECO:0000256" key="4">
    <source>
        <dbReference type="ARBA" id="ARBA00032089"/>
    </source>
</evidence>
<dbReference type="InterPro" id="IPR042177">
    <property type="entry name" value="Cell/Rod_1"/>
</dbReference>
<feature type="domain" description="Rod shape-determining protein MreC beta-barrel core" evidence="6">
    <location>
        <begin position="109"/>
        <end position="262"/>
    </location>
</feature>
<dbReference type="RefSeq" id="WP_322608528.1">
    <property type="nucleotide sequence ID" value="NZ_JARVCO010000010.1"/>
</dbReference>
<keyword evidence="3 5" id="KW-0133">Cell shape</keyword>
<comment type="function">
    <text evidence="5">Involved in formation and maintenance of cell shape.</text>
</comment>
<dbReference type="NCBIfam" id="TIGR00219">
    <property type="entry name" value="mreC"/>
    <property type="match status" value="1"/>
</dbReference>
<gene>
    <name evidence="7" type="primary">mreC</name>
    <name evidence="7" type="ORF">P9H32_08815</name>
</gene>
<dbReference type="EMBL" id="JARVCO010000010">
    <property type="protein sequence ID" value="MDZ8118730.1"/>
    <property type="molecule type" value="Genomic_DNA"/>
</dbReference>
<evidence type="ECO:0000256" key="5">
    <source>
        <dbReference type="PIRNR" id="PIRNR038471"/>
    </source>
</evidence>
<dbReference type="InterPro" id="IPR055342">
    <property type="entry name" value="MreC_beta-barrel_core"/>
</dbReference>
<evidence type="ECO:0000313" key="8">
    <source>
        <dbReference type="Proteomes" id="UP001290861"/>
    </source>
</evidence>
<dbReference type="Gene3D" id="2.40.10.350">
    <property type="entry name" value="Rod shape-determining protein MreC, domain 2"/>
    <property type="match status" value="1"/>
</dbReference>
<sequence>MYAAAIGFVLIVVFVPLPSLTLKGKGAVRGAMAPAEKGASSIWQRLTETAAAIRGIGGAVEKNRELSHELVRVQAELNRLRDIEADNLRLRRALDFHQASPHQMIPCDVVSRNISGWWNTVRLGKGARNGIRENRAVISPDGLVGRTTEVTPLTSDVLLVSDPACRVSAKLARANVFGLVRGTGSNLRGEPQARMEFINKDAEIRIGDEVVTSGLSTAGGAFPKGVHIGYIEKIYKDDSGLFQYAEVIPRATVGLLDYVFVVSEAKEAGK</sequence>
<dbReference type="Pfam" id="PF04085">
    <property type="entry name" value="MreC"/>
    <property type="match status" value="1"/>
</dbReference>
<evidence type="ECO:0000256" key="1">
    <source>
        <dbReference type="ARBA" id="ARBA00009369"/>
    </source>
</evidence>
<comment type="similarity">
    <text evidence="1 5">Belongs to the MreC family.</text>
</comment>
<protein>
    <recommendedName>
        <fullName evidence="2 5">Cell shape-determining protein MreC</fullName>
    </recommendedName>
    <alternativeName>
        <fullName evidence="4 5">Cell shape protein MreC</fullName>
    </alternativeName>
</protein>
<dbReference type="Proteomes" id="UP001290861">
    <property type="component" value="Unassembled WGS sequence"/>
</dbReference>
<dbReference type="PANTHER" id="PTHR34138">
    <property type="entry name" value="CELL SHAPE-DETERMINING PROTEIN MREC"/>
    <property type="match status" value="1"/>
</dbReference>
<organism evidence="7 8">
    <name type="scientific">Pontiella agarivorans</name>
    <dbReference type="NCBI Taxonomy" id="3038953"/>
    <lineage>
        <taxon>Bacteria</taxon>
        <taxon>Pseudomonadati</taxon>
        <taxon>Kiritimatiellota</taxon>
        <taxon>Kiritimatiellia</taxon>
        <taxon>Kiritimatiellales</taxon>
        <taxon>Pontiellaceae</taxon>
        <taxon>Pontiella</taxon>
    </lineage>
</organism>
<comment type="caution">
    <text evidence="7">The sequence shown here is derived from an EMBL/GenBank/DDBJ whole genome shotgun (WGS) entry which is preliminary data.</text>
</comment>
<evidence type="ECO:0000259" key="6">
    <source>
        <dbReference type="Pfam" id="PF04085"/>
    </source>
</evidence>
<dbReference type="PIRSF" id="PIRSF038471">
    <property type="entry name" value="MreC"/>
    <property type="match status" value="1"/>
</dbReference>
<dbReference type="Gene3D" id="2.40.10.340">
    <property type="entry name" value="Rod shape-determining protein MreC, domain 1"/>
    <property type="match status" value="1"/>
</dbReference>
<proteinExistence type="inferred from homology"/>
<reference evidence="7 8" key="1">
    <citation type="journal article" date="2024" name="Appl. Environ. Microbiol.">
        <title>Pontiella agarivorans sp. nov., a novel marine anaerobic bacterium capable of degrading macroalgal polysaccharides and fixing nitrogen.</title>
        <authorList>
            <person name="Liu N."/>
            <person name="Kivenson V."/>
            <person name="Peng X."/>
            <person name="Cui Z."/>
            <person name="Lankiewicz T.S."/>
            <person name="Gosselin K.M."/>
            <person name="English C.J."/>
            <person name="Blair E.M."/>
            <person name="O'Malley M.A."/>
            <person name="Valentine D.L."/>
        </authorList>
    </citation>
    <scope>NUCLEOTIDE SEQUENCE [LARGE SCALE GENOMIC DNA]</scope>
    <source>
        <strain evidence="7 8">NLcol2</strain>
    </source>
</reference>
<dbReference type="InterPro" id="IPR042175">
    <property type="entry name" value="Cell/Rod_MreC_2"/>
</dbReference>
<name>A0ABU5MWZ6_9BACT</name>